<comment type="caution">
    <text evidence="1">The sequence shown here is derived from an EMBL/GenBank/DDBJ whole genome shotgun (WGS) entry which is preliminary data.</text>
</comment>
<proteinExistence type="predicted"/>
<name>A0A829HU34_9MYCO</name>
<sequence length="60" mass="6796">MWLDREPGRNAELDEIYRANIARLVEAGTYTEPSHRFSGARHLPGRGDGDMDTVLANWLP</sequence>
<dbReference type="Proteomes" id="UP000014969">
    <property type="component" value="Unassembled WGS sequence"/>
</dbReference>
<reference evidence="1 2" key="1">
    <citation type="journal article" date="2013" name="Genome Announc.">
        <title>Genome Sequence of an Epidemic Isolate of Mycobacterium abscessus subsp. bolletii from Rio de Janeiro, Brazil.</title>
        <authorList>
            <person name="Davidson R.M."/>
            <person name="Reynolds P.R."/>
            <person name="Farias-Hesson E."/>
            <person name="Duarte R.S."/>
            <person name="Jackson M."/>
            <person name="Strong M."/>
        </authorList>
    </citation>
    <scope>NUCLEOTIDE SEQUENCE [LARGE SCALE GENOMIC DNA]</scope>
    <source>
        <strain evidence="1 2">CRM-0020</strain>
    </source>
</reference>
<dbReference type="AlphaFoldDB" id="A0A829HU34"/>
<accession>A0A829HU34</accession>
<evidence type="ECO:0000313" key="2">
    <source>
        <dbReference type="Proteomes" id="UP000014969"/>
    </source>
</evidence>
<gene>
    <name evidence="1" type="ORF">J108_13300</name>
</gene>
<protein>
    <submittedName>
        <fullName evidence="1">Uncharacterized protein</fullName>
    </submittedName>
</protein>
<dbReference type="EMBL" id="ATFQ01000022">
    <property type="protein sequence ID" value="EPQ23224.1"/>
    <property type="molecule type" value="Genomic_DNA"/>
</dbReference>
<evidence type="ECO:0000313" key="1">
    <source>
        <dbReference type="EMBL" id="EPQ23224.1"/>
    </source>
</evidence>
<dbReference type="RefSeq" id="WP_005116745.1">
    <property type="nucleotide sequence ID" value="NZ_ATFQ01000022.1"/>
</dbReference>
<organism evidence="1 2">
    <name type="scientific">Mycobacteroides abscessus subsp. bolletii CRM-0020</name>
    <dbReference type="NCBI Taxonomy" id="1306401"/>
    <lineage>
        <taxon>Bacteria</taxon>
        <taxon>Bacillati</taxon>
        <taxon>Actinomycetota</taxon>
        <taxon>Actinomycetes</taxon>
        <taxon>Mycobacteriales</taxon>
        <taxon>Mycobacteriaceae</taxon>
        <taxon>Mycobacteroides</taxon>
        <taxon>Mycobacteroides abscessus</taxon>
    </lineage>
</organism>